<dbReference type="InterPro" id="IPR006530">
    <property type="entry name" value="YD"/>
</dbReference>
<evidence type="ECO:0000256" key="1">
    <source>
        <dbReference type="SAM" id="SignalP"/>
    </source>
</evidence>
<feature type="chain" id="PRO_5015408423" description="Sugar-binding protein" evidence="1">
    <location>
        <begin position="23"/>
        <end position="1099"/>
    </location>
</feature>
<evidence type="ECO:0008006" key="4">
    <source>
        <dbReference type="Google" id="ProtNLM"/>
    </source>
</evidence>
<sequence>MFFIRKAVLLFILLSICSLVHSQSYLPQVVPLTPNVAELNKYGEYNVSALTGRPDISIPLYTVEIGDIKVPISLSYFASGIKVSQLATWVGLGWSLNAGGVISRTVRGLPDNTQSEGWIDDPTTYDDFISPTSYDFLRGYADLFKDPAPDFFSYNMNGQSGRFIYRKSKHAFEAVPYDQKKIEWRNYHSTSQNDFFVMDGQGNQYIFGRVQLYTYTESPIGVPRPLSRYAQAWYLTEIISSNRKDTVRFEYNQSGGSWRLEDGFNVNPEWSVTKKYEHVYSSKNGGTYYDDGIFQQSSFCSTTEPILSQISFRTGKVVFHARTGRRDFPGPRLDSIIVYNFNNAGNANKLCKYNFSYSYFSTQSPYNQYDYRLKLTSLLRESTIPGTDGQKYEFAYNENVKLPSTSSTAQDFWGFYNGRDDGFLPNVPPSNPELFQWFNNSPVGVADRSASDGYVEAGILKRVIYPTGGFTNFVYESNKYKSQFPANEKYYIFPTKSVTAKSKKVAYSESYEFEWTSAMYQNLGTIDYFFSPHTDPGPFSVEDMQQIVVTDLTSGSLFFSKSHTENFSTSLSGSISTYFTPGHRYRVTLTVRDEPSLTTYVGVSIYGTRITQQSLIKLGGGLRIKEIINYDSQSNVVKREKYSYKSNEGDGIGFHLRSDEDFNKPYYYRRQVLVNAGCLAAGGSHCQCLWDRKTSIVYTGEGHVPQITTQGAEIIYSAVVKEEYGKNDEINGKVEYSAPFAPNVHSNSIYNPTVPGGREYIDNIISINVKPSEKIYSFDKNSQSFILLKEKSNRYSFFNNSSEWARNVYRDVFYPDNCTSGGNQASINDFTSMGYQISFGAYRLTKSTEIDYSGSSLNPVVTEDSLYYDNPKHLLATRQVHWTSDGTTVKTISKFPQDFTGNEYGTQALRDAYINDQLIESATSVDGVEVMRKATGFKKEGNCIVPDYAEESVRGSSTEVKVNFLKYDDRGKLLEVARPSGPKTCYVWGYSGTCPIAKIENIEYDVLKSLIGTSDILSWREKLNPGIAELTVFFSRLRSLLPQGAFLTTYTYDPLVGMTSQTDNKGQTTYYDYDGFQRLWRIRDQQGKIVKEYKYHYKQ</sequence>
<keyword evidence="1" id="KW-0732">Signal</keyword>
<dbReference type="OrthoDB" id="903892at2"/>
<dbReference type="EMBL" id="QEAS01000036">
    <property type="protein sequence ID" value="PWG78063.1"/>
    <property type="molecule type" value="Genomic_DNA"/>
</dbReference>
<gene>
    <name evidence="2" type="ORF">DDR33_24130</name>
</gene>
<dbReference type="Proteomes" id="UP000245647">
    <property type="component" value="Unassembled WGS sequence"/>
</dbReference>
<protein>
    <recommendedName>
        <fullName evidence="4">Sugar-binding protein</fullName>
    </recommendedName>
</protein>
<keyword evidence="3" id="KW-1185">Reference proteome</keyword>
<evidence type="ECO:0000313" key="3">
    <source>
        <dbReference type="Proteomes" id="UP000245647"/>
    </source>
</evidence>
<accession>A0A2U2P9L1</accession>
<dbReference type="NCBIfam" id="TIGR01643">
    <property type="entry name" value="YD_repeat_2x"/>
    <property type="match status" value="1"/>
</dbReference>
<reference evidence="2 3" key="1">
    <citation type="submission" date="2018-04" db="EMBL/GenBank/DDBJ databases">
        <title>Pedobacter chongqingensis sp. nov., isolated from a rottenly hemp rope.</title>
        <authorList>
            <person name="Cai Y."/>
        </authorList>
    </citation>
    <scope>NUCLEOTIDE SEQUENCE [LARGE SCALE GENOMIC DNA]</scope>
    <source>
        <strain evidence="2 3">FJ4-8</strain>
    </source>
</reference>
<name>A0A2U2P9L1_9SPHI</name>
<feature type="signal peptide" evidence="1">
    <location>
        <begin position="1"/>
        <end position="22"/>
    </location>
</feature>
<dbReference type="AlphaFoldDB" id="A0A2U2P9L1"/>
<dbReference type="Gene3D" id="2.180.10.10">
    <property type="entry name" value="RHS repeat-associated core"/>
    <property type="match status" value="1"/>
</dbReference>
<proteinExistence type="predicted"/>
<evidence type="ECO:0000313" key="2">
    <source>
        <dbReference type="EMBL" id="PWG78063.1"/>
    </source>
</evidence>
<comment type="caution">
    <text evidence="2">The sequence shown here is derived from an EMBL/GenBank/DDBJ whole genome shotgun (WGS) entry which is preliminary data.</text>
</comment>
<dbReference type="RefSeq" id="WP_109418368.1">
    <property type="nucleotide sequence ID" value="NZ_QEAS01000036.1"/>
</dbReference>
<organism evidence="2 3">
    <name type="scientific">Pararcticibacter amylolyticus</name>
    <dbReference type="NCBI Taxonomy" id="2173175"/>
    <lineage>
        <taxon>Bacteria</taxon>
        <taxon>Pseudomonadati</taxon>
        <taxon>Bacteroidota</taxon>
        <taxon>Sphingobacteriia</taxon>
        <taxon>Sphingobacteriales</taxon>
        <taxon>Sphingobacteriaceae</taxon>
        <taxon>Pararcticibacter</taxon>
    </lineage>
</organism>